<dbReference type="Gene3D" id="3.40.50.2300">
    <property type="match status" value="1"/>
</dbReference>
<sequence length="205" mass="21777">MKILLLDDHALFRAGLRLLLQALDRSVTVFEAGTIAEALAVAAEHADLRLCLLDLSLRGEDGLAAVADIKAVATDIAVVVVTASDEPATVRACINAGAMSFIPKSSAPDVLAEALKYVMAGAVYLPAAMAVSDGDWAPINLSPRQRDVLRGLCRGLPTKSIARDLGLSEHTVKDYIAALFKALDVHNRTEAVIKTGRLRLLPSEN</sequence>
<evidence type="ECO:0000256" key="3">
    <source>
        <dbReference type="PROSITE-ProRule" id="PRU00169"/>
    </source>
</evidence>
<dbReference type="GO" id="GO:0003677">
    <property type="term" value="F:DNA binding"/>
    <property type="evidence" value="ECO:0007669"/>
    <property type="project" value="UniProtKB-KW"/>
</dbReference>
<dbReference type="InterPro" id="IPR058245">
    <property type="entry name" value="NreC/VraR/RcsB-like_REC"/>
</dbReference>
<keyword evidence="1 3" id="KW-0597">Phosphoprotein</keyword>
<dbReference type="SMART" id="SM00421">
    <property type="entry name" value="HTH_LUXR"/>
    <property type="match status" value="1"/>
</dbReference>
<dbReference type="InterPro" id="IPR001789">
    <property type="entry name" value="Sig_transdc_resp-reg_receiver"/>
</dbReference>
<dbReference type="PROSITE" id="PS50043">
    <property type="entry name" value="HTH_LUXR_2"/>
    <property type="match status" value="1"/>
</dbReference>
<feature type="modified residue" description="4-aspartylphosphate" evidence="3">
    <location>
        <position position="54"/>
    </location>
</feature>
<dbReference type="CDD" id="cd06170">
    <property type="entry name" value="LuxR_C_like"/>
    <property type="match status" value="1"/>
</dbReference>
<dbReference type="PRINTS" id="PR00038">
    <property type="entry name" value="HTHLUXR"/>
</dbReference>
<protein>
    <recommendedName>
        <fullName evidence="8">DNA-binding response regulator</fullName>
    </recommendedName>
</protein>
<dbReference type="SUPFAM" id="SSF52172">
    <property type="entry name" value="CheY-like"/>
    <property type="match status" value="1"/>
</dbReference>
<dbReference type="Proteomes" id="UP000077628">
    <property type="component" value="Unassembled WGS sequence"/>
</dbReference>
<dbReference type="SMART" id="SM00448">
    <property type="entry name" value="REC"/>
    <property type="match status" value="1"/>
</dbReference>
<evidence type="ECO:0000256" key="1">
    <source>
        <dbReference type="ARBA" id="ARBA00022553"/>
    </source>
</evidence>
<dbReference type="GO" id="GO:0000160">
    <property type="term" value="P:phosphorelay signal transduction system"/>
    <property type="evidence" value="ECO:0007669"/>
    <property type="project" value="InterPro"/>
</dbReference>
<feature type="domain" description="HTH luxR-type" evidence="4">
    <location>
        <begin position="134"/>
        <end position="199"/>
    </location>
</feature>
<dbReference type="SUPFAM" id="SSF46894">
    <property type="entry name" value="C-terminal effector domain of the bipartite response regulators"/>
    <property type="match status" value="1"/>
</dbReference>
<keyword evidence="2" id="KW-0238">DNA-binding</keyword>
<evidence type="ECO:0000259" key="5">
    <source>
        <dbReference type="PROSITE" id="PS50110"/>
    </source>
</evidence>
<dbReference type="InterPro" id="IPR000792">
    <property type="entry name" value="Tscrpt_reg_LuxR_C"/>
</dbReference>
<dbReference type="PROSITE" id="PS50110">
    <property type="entry name" value="RESPONSE_REGULATORY"/>
    <property type="match status" value="1"/>
</dbReference>
<dbReference type="EMBL" id="LUUK01000016">
    <property type="protein sequence ID" value="OAI27996.1"/>
    <property type="molecule type" value="Genomic_DNA"/>
</dbReference>
<evidence type="ECO:0000259" key="4">
    <source>
        <dbReference type="PROSITE" id="PS50043"/>
    </source>
</evidence>
<evidence type="ECO:0008006" key="8">
    <source>
        <dbReference type="Google" id="ProtNLM"/>
    </source>
</evidence>
<dbReference type="OrthoDB" id="9814495at2"/>
<evidence type="ECO:0000313" key="7">
    <source>
        <dbReference type="Proteomes" id="UP000077628"/>
    </source>
</evidence>
<dbReference type="Pfam" id="PF00196">
    <property type="entry name" value="GerE"/>
    <property type="match status" value="1"/>
</dbReference>
<dbReference type="AlphaFoldDB" id="A0A177PCK8"/>
<dbReference type="InterPro" id="IPR016032">
    <property type="entry name" value="Sig_transdc_resp-reg_C-effctor"/>
</dbReference>
<evidence type="ECO:0000256" key="2">
    <source>
        <dbReference type="ARBA" id="ARBA00023125"/>
    </source>
</evidence>
<comment type="caution">
    <text evidence="6">The sequence shown here is derived from an EMBL/GenBank/DDBJ whole genome shotgun (WGS) entry which is preliminary data.</text>
</comment>
<dbReference type="RefSeq" id="WP_064024283.1">
    <property type="nucleotide sequence ID" value="NZ_LUUK01000016.1"/>
</dbReference>
<organism evidence="6 7">
    <name type="scientific">Methylomonas koyamae</name>
    <dbReference type="NCBI Taxonomy" id="702114"/>
    <lineage>
        <taxon>Bacteria</taxon>
        <taxon>Pseudomonadati</taxon>
        <taxon>Pseudomonadota</taxon>
        <taxon>Gammaproteobacteria</taxon>
        <taxon>Methylococcales</taxon>
        <taxon>Methylococcaceae</taxon>
        <taxon>Methylomonas</taxon>
    </lineage>
</organism>
<dbReference type="InterPro" id="IPR011006">
    <property type="entry name" value="CheY-like_superfamily"/>
</dbReference>
<feature type="domain" description="Response regulatory" evidence="5">
    <location>
        <begin position="2"/>
        <end position="119"/>
    </location>
</feature>
<dbReference type="Pfam" id="PF00072">
    <property type="entry name" value="Response_reg"/>
    <property type="match status" value="1"/>
</dbReference>
<evidence type="ECO:0000313" key="6">
    <source>
        <dbReference type="EMBL" id="OAI27996.1"/>
    </source>
</evidence>
<proteinExistence type="predicted"/>
<gene>
    <name evidence="6" type="ORF">A1355_17810</name>
</gene>
<keyword evidence="7" id="KW-1185">Reference proteome</keyword>
<dbReference type="PANTHER" id="PTHR45566:SF1">
    <property type="entry name" value="HTH-TYPE TRANSCRIPTIONAL REGULATOR YHJB-RELATED"/>
    <property type="match status" value="1"/>
</dbReference>
<dbReference type="PANTHER" id="PTHR45566">
    <property type="entry name" value="HTH-TYPE TRANSCRIPTIONAL REGULATOR YHJB-RELATED"/>
    <property type="match status" value="1"/>
</dbReference>
<reference evidence="7" key="1">
    <citation type="submission" date="2016-03" db="EMBL/GenBank/DDBJ databases">
        <authorList>
            <person name="Heylen K."/>
            <person name="De Vos P."/>
            <person name="Vekeman B."/>
        </authorList>
    </citation>
    <scope>NUCLEOTIDE SEQUENCE [LARGE SCALE GENOMIC DNA]</scope>
    <source>
        <strain evidence="7">R-45383</strain>
    </source>
</reference>
<dbReference type="CDD" id="cd17535">
    <property type="entry name" value="REC_NarL-like"/>
    <property type="match status" value="1"/>
</dbReference>
<dbReference type="STRING" id="702114.A1355_17810"/>
<accession>A0A177PCK8</accession>
<dbReference type="InterPro" id="IPR051015">
    <property type="entry name" value="EvgA-like"/>
</dbReference>
<name>A0A177PCK8_9GAMM</name>
<dbReference type="GO" id="GO:0006355">
    <property type="term" value="P:regulation of DNA-templated transcription"/>
    <property type="evidence" value="ECO:0007669"/>
    <property type="project" value="InterPro"/>
</dbReference>